<dbReference type="EMBL" id="JARJCM010000061">
    <property type="protein sequence ID" value="KAJ7033897.1"/>
    <property type="molecule type" value="Genomic_DNA"/>
</dbReference>
<organism evidence="3 4">
    <name type="scientific">Mycena alexandri</name>
    <dbReference type="NCBI Taxonomy" id="1745969"/>
    <lineage>
        <taxon>Eukaryota</taxon>
        <taxon>Fungi</taxon>
        <taxon>Dikarya</taxon>
        <taxon>Basidiomycota</taxon>
        <taxon>Agaricomycotina</taxon>
        <taxon>Agaricomycetes</taxon>
        <taxon>Agaricomycetidae</taxon>
        <taxon>Agaricales</taxon>
        <taxon>Marasmiineae</taxon>
        <taxon>Mycenaceae</taxon>
        <taxon>Mycena</taxon>
    </lineage>
</organism>
<protein>
    <submittedName>
        <fullName evidence="3">Uncharacterized protein</fullName>
    </submittedName>
</protein>
<evidence type="ECO:0000313" key="4">
    <source>
        <dbReference type="Proteomes" id="UP001218188"/>
    </source>
</evidence>
<evidence type="ECO:0000256" key="1">
    <source>
        <dbReference type="SAM" id="MobiDB-lite"/>
    </source>
</evidence>
<name>A0AAD6SY49_9AGAR</name>
<proteinExistence type="predicted"/>
<keyword evidence="2" id="KW-1133">Transmembrane helix</keyword>
<reference evidence="3" key="1">
    <citation type="submission" date="2023-03" db="EMBL/GenBank/DDBJ databases">
        <title>Massive genome expansion in bonnet fungi (Mycena s.s.) driven by repeated elements and novel gene families across ecological guilds.</title>
        <authorList>
            <consortium name="Lawrence Berkeley National Laboratory"/>
            <person name="Harder C.B."/>
            <person name="Miyauchi S."/>
            <person name="Viragh M."/>
            <person name="Kuo A."/>
            <person name="Thoen E."/>
            <person name="Andreopoulos B."/>
            <person name="Lu D."/>
            <person name="Skrede I."/>
            <person name="Drula E."/>
            <person name="Henrissat B."/>
            <person name="Morin E."/>
            <person name="Kohler A."/>
            <person name="Barry K."/>
            <person name="LaButti K."/>
            <person name="Morin E."/>
            <person name="Salamov A."/>
            <person name="Lipzen A."/>
            <person name="Mereny Z."/>
            <person name="Hegedus B."/>
            <person name="Baldrian P."/>
            <person name="Stursova M."/>
            <person name="Weitz H."/>
            <person name="Taylor A."/>
            <person name="Grigoriev I.V."/>
            <person name="Nagy L.G."/>
            <person name="Martin F."/>
            <person name="Kauserud H."/>
        </authorList>
    </citation>
    <scope>NUCLEOTIDE SEQUENCE</scope>
    <source>
        <strain evidence="3">CBHHK200</strain>
    </source>
</reference>
<dbReference type="AlphaFoldDB" id="A0AAD6SY49"/>
<keyword evidence="2" id="KW-0472">Membrane</keyword>
<feature type="region of interest" description="Disordered" evidence="1">
    <location>
        <begin position="124"/>
        <end position="145"/>
    </location>
</feature>
<gene>
    <name evidence="3" type="ORF">C8F04DRAFT_1183645</name>
</gene>
<feature type="transmembrane region" description="Helical" evidence="2">
    <location>
        <begin position="230"/>
        <end position="252"/>
    </location>
</feature>
<feature type="region of interest" description="Disordered" evidence="1">
    <location>
        <begin position="174"/>
        <end position="223"/>
    </location>
</feature>
<keyword evidence="2" id="KW-0812">Transmembrane</keyword>
<comment type="caution">
    <text evidence="3">The sequence shown here is derived from an EMBL/GenBank/DDBJ whole genome shotgun (WGS) entry which is preliminary data.</text>
</comment>
<feature type="compositionally biased region" description="Polar residues" evidence="1">
    <location>
        <begin position="132"/>
        <end position="142"/>
    </location>
</feature>
<keyword evidence="4" id="KW-1185">Reference proteome</keyword>
<evidence type="ECO:0000256" key="2">
    <source>
        <dbReference type="SAM" id="Phobius"/>
    </source>
</evidence>
<feature type="compositionally biased region" description="Low complexity" evidence="1">
    <location>
        <begin position="192"/>
        <end position="214"/>
    </location>
</feature>
<evidence type="ECO:0000313" key="3">
    <source>
        <dbReference type="EMBL" id="KAJ7033897.1"/>
    </source>
</evidence>
<dbReference type="Proteomes" id="UP001218188">
    <property type="component" value="Unassembled WGS sequence"/>
</dbReference>
<accession>A0AAD6SY49</accession>
<sequence length="427" mass="44957">MPPDIGFPSKVMSVVAYNGEVAAWWTVSPLVGGIGNAAAIAQCFNLSMPSNSLGIATVNMWFQVSGTMTEPPASIGQCTFWDDYGCSGNGDTSDYVPPYGACLPGSSADGELWKSARCWNNDSASPSSSTSVAGNGPSSEFNYKSRRARKTSSALFRKVRNYFSRVAEALNVANSPGPSRSVAGSGPTANVTVLSSETPSSSGTNSAARSSSTSLPVAGSPAPKKPIPTVSVVGIIVALTVLLFSLAVVSVYRRRRLRGADPPADTISPFTVPCTALVDGNGHRQRLESQLTAAQEKMASLEGLETYATPRVMGGSTARGVLRLISGKGTVRRASAGEGGSPDVEAQLRAAREQINMLLARMNAIEANTEPPPQTGGNAWTREPYIAQMRYLWFMKAAPVGNEILRQLGDRHPHPGSLTLGQVFKAQ</sequence>